<keyword evidence="5" id="KW-1185">Reference proteome</keyword>
<dbReference type="GO" id="GO:0012505">
    <property type="term" value="C:endomembrane system"/>
    <property type="evidence" value="ECO:0007669"/>
    <property type="project" value="UniProtKB-SubCell"/>
</dbReference>
<keyword evidence="3" id="KW-0472">Membrane</keyword>
<name>A0A9B0T020_CHRAS</name>
<evidence type="ECO:0000313" key="5">
    <source>
        <dbReference type="Proteomes" id="UP000504623"/>
    </source>
</evidence>
<gene>
    <name evidence="6" type="primary">GSDMB</name>
</gene>
<dbReference type="GO" id="GO:0070269">
    <property type="term" value="P:pyroptotic inflammatory response"/>
    <property type="evidence" value="ECO:0007669"/>
    <property type="project" value="TreeGrafter"/>
</dbReference>
<dbReference type="Pfam" id="PF04598">
    <property type="entry name" value="Gasdermin"/>
    <property type="match status" value="1"/>
</dbReference>
<dbReference type="AlphaFoldDB" id="A0A9B0T020"/>
<dbReference type="PANTHER" id="PTHR16399">
    <property type="entry name" value="GASDERMIN"/>
    <property type="match status" value="1"/>
</dbReference>
<evidence type="ECO:0000259" key="4">
    <source>
        <dbReference type="Pfam" id="PF04598"/>
    </source>
</evidence>
<dbReference type="InterPro" id="IPR007677">
    <property type="entry name" value="Gasdermin"/>
</dbReference>
<dbReference type="GO" id="GO:0005546">
    <property type="term" value="F:phosphatidylinositol-4,5-bisphosphate binding"/>
    <property type="evidence" value="ECO:0007669"/>
    <property type="project" value="TreeGrafter"/>
</dbReference>
<dbReference type="GeneID" id="102828711"/>
<protein>
    <submittedName>
        <fullName evidence="6">Gasdermin-B</fullName>
    </submittedName>
</protein>
<organism evidence="5 6">
    <name type="scientific">Chrysochloris asiatica</name>
    <name type="common">Cape golden mole</name>
    <dbReference type="NCBI Taxonomy" id="185453"/>
    <lineage>
        <taxon>Eukaryota</taxon>
        <taxon>Metazoa</taxon>
        <taxon>Chordata</taxon>
        <taxon>Craniata</taxon>
        <taxon>Vertebrata</taxon>
        <taxon>Euteleostomi</taxon>
        <taxon>Mammalia</taxon>
        <taxon>Eutheria</taxon>
        <taxon>Afrotheria</taxon>
        <taxon>Chrysochloridae</taxon>
        <taxon>Chrysochlorinae</taxon>
        <taxon>Chrysochloris</taxon>
    </lineage>
</organism>
<evidence type="ECO:0000256" key="3">
    <source>
        <dbReference type="ARBA" id="ARBA00023136"/>
    </source>
</evidence>
<dbReference type="PANTHER" id="PTHR16399:SF20">
    <property type="entry name" value="GASDERMIN-B"/>
    <property type="match status" value="1"/>
</dbReference>
<comment type="subcellular location">
    <subcellularLocation>
        <location evidence="1">Endomembrane system</location>
    </subcellularLocation>
</comment>
<feature type="domain" description="Gasdermin pore forming" evidence="4">
    <location>
        <begin position="5"/>
        <end position="190"/>
    </location>
</feature>
<dbReference type="Proteomes" id="UP000504623">
    <property type="component" value="Unplaced"/>
</dbReference>
<dbReference type="RefSeq" id="XP_006833730.1">
    <property type="nucleotide sequence ID" value="XM_006833667.1"/>
</dbReference>
<evidence type="ECO:0000313" key="6">
    <source>
        <dbReference type="RefSeq" id="XP_006833730.1"/>
    </source>
</evidence>
<dbReference type="CTD" id="55876"/>
<dbReference type="GO" id="GO:0001786">
    <property type="term" value="F:phosphatidylserine binding"/>
    <property type="evidence" value="ECO:0007669"/>
    <property type="project" value="TreeGrafter"/>
</dbReference>
<evidence type="ECO:0000256" key="2">
    <source>
        <dbReference type="ARBA" id="ARBA00009279"/>
    </source>
</evidence>
<proteinExistence type="inferred from homology"/>
<comment type="similarity">
    <text evidence="2">Belongs to the gasdermin family.</text>
</comment>
<dbReference type="GO" id="GO:0070273">
    <property type="term" value="F:phosphatidylinositol-4-phosphate binding"/>
    <property type="evidence" value="ECO:0007669"/>
    <property type="project" value="TreeGrafter"/>
</dbReference>
<dbReference type="OrthoDB" id="9944616at2759"/>
<accession>A0A9B0T020</accession>
<dbReference type="InterPro" id="IPR040460">
    <property type="entry name" value="Gasdermin_pore"/>
</dbReference>
<dbReference type="GO" id="GO:0042742">
    <property type="term" value="P:defense response to bacterium"/>
    <property type="evidence" value="ECO:0007669"/>
    <property type="project" value="TreeGrafter"/>
</dbReference>
<sequence>MSSLFKKITKMVVQQLDAGGDMIPVRSAIDADRLHCFHLVWEKKTLCTVRYIRTGLTLKDILETEEDYMSTDELYSGSSGALFRIADPVDSEMKFTVKFPQTIKIKGMVHKSQEQEEIKLLSNRISQQHLESLVNRKLKKILPFRIREIRERGEKVYLVTETLMNEETITRKEKSEFEFSGDIPWVNLNFQHKVRIPGGPDGGRARPGPLAADLRKSLDLEDFRNLKKRVLDLRRDLQDLTEQERRNIRSCLTVFLRDGYIQDLEERVSSVLASGELKMKKPEGRPLISNLLYDTGILIEKSAKAIQDLLDALIGEEGSGYMLGWRKY</sequence>
<reference evidence="6" key="1">
    <citation type="submission" date="2025-08" db="UniProtKB">
        <authorList>
            <consortium name="RefSeq"/>
        </authorList>
    </citation>
    <scope>IDENTIFICATION</scope>
    <source>
        <tissue evidence="6">Spleen</tissue>
    </source>
</reference>
<evidence type="ECO:0000256" key="1">
    <source>
        <dbReference type="ARBA" id="ARBA00004308"/>
    </source>
</evidence>